<evidence type="ECO:0000313" key="3">
    <source>
        <dbReference type="WBParaSite" id="PSAMB.scaffold4367size14884.g24114.t1"/>
    </source>
</evidence>
<dbReference type="GO" id="GO:0006915">
    <property type="term" value="P:apoptotic process"/>
    <property type="evidence" value="ECO:0007669"/>
    <property type="project" value="InterPro"/>
</dbReference>
<dbReference type="AlphaFoldDB" id="A0A914WJM1"/>
<accession>A0A914WJM1</accession>
<evidence type="ECO:0000313" key="2">
    <source>
        <dbReference type="Proteomes" id="UP000887566"/>
    </source>
</evidence>
<feature type="transmembrane region" description="Helical" evidence="1">
    <location>
        <begin position="208"/>
        <end position="226"/>
    </location>
</feature>
<evidence type="ECO:0000256" key="1">
    <source>
        <dbReference type="SAM" id="Phobius"/>
    </source>
</evidence>
<dbReference type="InterPro" id="IPR037847">
    <property type="entry name" value="GRAMDC4"/>
</dbReference>
<dbReference type="PANTHER" id="PTHR37402">
    <property type="entry name" value="GRAM DOMAIN-CONTAINING PROTEIN 4"/>
    <property type="match status" value="1"/>
</dbReference>
<proteinExistence type="predicted"/>
<dbReference type="GO" id="GO:0034164">
    <property type="term" value="P:negative regulation of toll-like receptor 9 signaling pathway"/>
    <property type="evidence" value="ECO:0007669"/>
    <property type="project" value="TreeGrafter"/>
</dbReference>
<dbReference type="Proteomes" id="UP000887566">
    <property type="component" value="Unplaced"/>
</dbReference>
<organism evidence="2 3">
    <name type="scientific">Plectus sambesii</name>
    <dbReference type="NCBI Taxonomy" id="2011161"/>
    <lineage>
        <taxon>Eukaryota</taxon>
        <taxon>Metazoa</taxon>
        <taxon>Ecdysozoa</taxon>
        <taxon>Nematoda</taxon>
        <taxon>Chromadorea</taxon>
        <taxon>Plectida</taxon>
        <taxon>Plectina</taxon>
        <taxon>Plectoidea</taxon>
        <taxon>Plectidae</taxon>
        <taxon>Plectus</taxon>
    </lineage>
</organism>
<feature type="transmembrane region" description="Helical" evidence="1">
    <location>
        <begin position="312"/>
        <end position="331"/>
    </location>
</feature>
<protein>
    <submittedName>
        <fullName evidence="3">Uncharacterized protein</fullName>
    </submittedName>
</protein>
<keyword evidence="1" id="KW-0472">Membrane</keyword>
<keyword evidence="1" id="KW-1133">Transmembrane helix</keyword>
<keyword evidence="2" id="KW-1185">Reference proteome</keyword>
<feature type="transmembrane region" description="Helical" evidence="1">
    <location>
        <begin position="289"/>
        <end position="306"/>
    </location>
</feature>
<sequence>MGKELVMKTEIDKHPGDGVPHEIRLVSGPDSTSVTDEHLLDVLRRNVDIVKLLSELESDESITIAPAGKGSSLPVQVSTVKGDGKTLSGNVHGVPFRQTTIIRPVQASPDFGLTSAASLFERLRARLAIFYVELLDDLSQTNDDMEDVNAPPKNLSVKALHRDVKRCVNDAHPYLEMVAGFHDIFTWKSPLVSLMLFFVYSFSVYKGWLFSVVLFVLLLQLIINYLSTQKNIDLGLNFLPKGYVPKASFDLSGAHLVFDVAKYCQMFLEMTADVMEKVKHLLIWTHPRVSATFFVLILFTFLQSLFIPMRTLFTVIGLLLGGKAFLTTYLFHRFPRLRHKFDIAVLFLDRLPTDSELEEEYEREDAALAHDASNDNLTTKIVQEKIKTNGKGEEVSSTSSQEFEVISKELAAAPKVVDDVQREARSCILIDKEKSFPHSMGRGSLVLTYNSLIFTYHRLHKGKQEILELGFDKINAAKK</sequence>
<name>A0A914WJM1_9BILA</name>
<keyword evidence="1" id="KW-0812">Transmembrane</keyword>
<dbReference type="WBParaSite" id="PSAMB.scaffold4367size14884.g24114.t1">
    <property type="protein sequence ID" value="PSAMB.scaffold4367size14884.g24114.t1"/>
    <property type="gene ID" value="PSAMB.scaffold4367size14884.g24114"/>
</dbReference>
<reference evidence="3" key="1">
    <citation type="submission" date="2022-11" db="UniProtKB">
        <authorList>
            <consortium name="WormBaseParasite"/>
        </authorList>
    </citation>
    <scope>IDENTIFICATION</scope>
</reference>
<dbReference type="PANTHER" id="PTHR37402:SF1">
    <property type="entry name" value="GRAM DOMAIN-CONTAINING PROTEIN 4"/>
    <property type="match status" value="1"/>
</dbReference>